<gene>
    <name evidence="3" type="ORF">WMG39_18795</name>
</gene>
<comment type="caution">
    <text evidence="3">The sequence shown here is derived from an EMBL/GenBank/DDBJ whole genome shotgun (WGS) entry which is preliminary data.</text>
</comment>
<evidence type="ECO:0000256" key="1">
    <source>
        <dbReference type="SAM" id="SignalP"/>
    </source>
</evidence>
<sequence>MNANKLHLIRWLFTIGWLSAVALPANPQPIIPAPDGTNTQVTPNGNRYDISGGAFSGDKANLFHSFTQFNLNEGQIANFLTNPNIQNILGRINGGNPSLINGLIQVTGGNSNLFLMNPAGMIFGPGASLNVPGSFNANTATGIGFGGNQWFNAIGNNNWATLIGNPNSFAFTNLQPGSIVNAGNLSVQSGQNLSLMGATVVNTGQLNAPGGQISMTAVPGQNLVRISQTGNLLSLEVQPTANQGLLPNNLTQSVLSLPELLTGKGVEQATGLVVNPNGEVVLTGGIAVPMSPGTTIASGSLNVSGNTGGTVTILGDKVAVIGGSINASGVNGGGNVLIGGGYQGLGTVPNAARTFVSADSTINADAVSNGNGGRVIVWADETTRFNGNITARGGLFSGNGGFVEVSGKQSLDFQGLVDLRSPLGIAGTLLLDPTDITISTGANAGGTLSGVFTPSAANSTIKNTTLQTQLGLGSVTISTASPFLSAGDITVSAPVSWTTKNSLTLNANNNITINNDITTQGGNINLNAGGGLSIVSSTINTNGGNFLGNGQGNATLGNGIDIQGSKINAGSGNINLNGVAGNTANNIGISVDAASTLQTTGIGSITLNGTSGSSLNSSGIVLRGPRISSVNGDITLTGSGKGVGEGIYLTSSAVVESTGTGNINLTGTGVNGTTSNVGILMDNTSTVRSLNGNITLKGTGSGTASQNTGMSINNSTVESIGTGSITFNGTGGNGTFNNPGITVNSSTVRSAGGNINLTGNGGGTLTQNTGVNINNTTVESKGNGTLTITGTAGNGTDSNQGINIDNPSIVRSQNGDIALTGTGKGSVGNNRGISVSGVVESTGTGSVTLSGTGGNGTDGNQGILVAPGTVKASSGNVSLTGTGGGTGGVNEGIYIDSGATVQTAGLGKVTLTGTGSAGTGTNSGIWLNSATVKSQNGDISLTGTGVGTAFSSYGVTFPAAPLVTVQATGTGNISLTGKANNNSIPINLAGGAIDAVLGGNVTLTGDEIQLSATSQVKGTGTIQLQPLTPSLDISVGGNTADSRLNLSAAELAPPVLNGFSQMIVGRTNGTGAIAIDPAGVTFSLPVTMQAASIAVNGNITGVNNASITFNAPRTNFLANSNIITNEQNIIFGGQVSLATNSNIALNTGLTNAGNINFGGTVDGGGNLVLTTGTGIINLNGALGGTVPLGSLNIVNSRNLTSPIAIAITATGDITTGDTTNPGRAIALTSNNGTITTTSTGAIDTSSTTGNGGPIALSANKINGGNLNSSSTAGNGGNITLTGKTGDIVASAGAIWNSRSTSGTAGDMAIATPNQVGVNVIDAQGLSGTGNITISGNEIGFSGGVDSVKSQGTLSIVPSAPNVGIRFQKGLADSPGAIDLGPQFLSSLRNGFSKIVFGSNTTTGNITVDNLPISFQDPVSFNTQGNILVNPNQSISGTDNASITLNATTNNLNGNITTKSQDITINGNALVGNNVLVGTGNAAGGNILFNNNINGSGNLTLETGTGKIDVIGAIGNSTTLGNLTANTSGTTTFNAVTANSLTTNTGGTTLLNGNVTTTTSQIYADAVTIANNPTLTGS</sequence>
<dbReference type="InterPro" id="IPR012334">
    <property type="entry name" value="Pectin_lyas_fold"/>
</dbReference>
<evidence type="ECO:0000259" key="2">
    <source>
        <dbReference type="SMART" id="SM00912"/>
    </source>
</evidence>
<evidence type="ECO:0000313" key="4">
    <source>
        <dbReference type="Proteomes" id="UP001384579"/>
    </source>
</evidence>
<dbReference type="Proteomes" id="UP001384579">
    <property type="component" value="Unassembled WGS sequence"/>
</dbReference>
<dbReference type="NCBIfam" id="TIGR01901">
    <property type="entry name" value="adhes_NPXG"/>
    <property type="match status" value="1"/>
</dbReference>
<dbReference type="RefSeq" id="WP_340541686.1">
    <property type="nucleotide sequence ID" value="NZ_JBBLXS010000271.1"/>
</dbReference>
<keyword evidence="4" id="KW-1185">Reference proteome</keyword>
<dbReference type="InterPro" id="IPR008638">
    <property type="entry name" value="FhaB/CdiA-like_TPS"/>
</dbReference>
<dbReference type="Pfam" id="PF05860">
    <property type="entry name" value="TPS"/>
    <property type="match status" value="1"/>
</dbReference>
<dbReference type="EMBL" id="JBBLXS010000271">
    <property type="protein sequence ID" value="MEK0186882.1"/>
    <property type="molecule type" value="Genomic_DNA"/>
</dbReference>
<dbReference type="SMART" id="SM00912">
    <property type="entry name" value="Haemagg_act"/>
    <property type="match status" value="1"/>
</dbReference>
<keyword evidence="1" id="KW-0732">Signal</keyword>
<reference evidence="3 4" key="1">
    <citation type="journal article" date="2020" name="Harmful Algae">
        <title>Molecular and morphological characterization of a novel dihydroanatoxin-a producing Microcoleus species (cyanobacteria) from the Russian River, California, USA.</title>
        <authorList>
            <person name="Conklin K.Y."/>
            <person name="Stancheva R."/>
            <person name="Otten T.G."/>
            <person name="Fadness R."/>
            <person name="Boyer G.L."/>
            <person name="Read B."/>
            <person name="Zhang X."/>
            <person name="Sheath R.G."/>
        </authorList>
    </citation>
    <scope>NUCLEOTIDE SEQUENCE [LARGE SCALE GENOMIC DNA]</scope>
    <source>
        <strain evidence="3 4">PTRS2</strain>
    </source>
</reference>
<organism evidence="3 4">
    <name type="scientific">Microcoleus anatoxicus PTRS2</name>
    <dbReference type="NCBI Taxonomy" id="2705321"/>
    <lineage>
        <taxon>Bacteria</taxon>
        <taxon>Bacillati</taxon>
        <taxon>Cyanobacteriota</taxon>
        <taxon>Cyanophyceae</taxon>
        <taxon>Oscillatoriophycideae</taxon>
        <taxon>Oscillatoriales</taxon>
        <taxon>Microcoleaceae</taxon>
        <taxon>Microcoleus</taxon>
        <taxon>Microcoleus anatoxicus</taxon>
    </lineage>
</organism>
<feature type="domain" description="Filamentous haemagglutinin FhaB/tRNA nuclease CdiA-like TPS" evidence="2">
    <location>
        <begin position="32"/>
        <end position="146"/>
    </location>
</feature>
<feature type="signal peptide" evidence="1">
    <location>
        <begin position="1"/>
        <end position="22"/>
    </location>
</feature>
<name>A0ABU8YR22_9CYAN</name>
<feature type="non-terminal residue" evidence="3">
    <location>
        <position position="1577"/>
    </location>
</feature>
<dbReference type="SUPFAM" id="SSF51126">
    <property type="entry name" value="Pectin lyase-like"/>
    <property type="match status" value="1"/>
</dbReference>
<accession>A0ABU8YR22</accession>
<dbReference type="InterPro" id="IPR011050">
    <property type="entry name" value="Pectin_lyase_fold/virulence"/>
</dbReference>
<feature type="chain" id="PRO_5047063820" evidence="1">
    <location>
        <begin position="23"/>
        <end position="1577"/>
    </location>
</feature>
<protein>
    <submittedName>
        <fullName evidence="3">Filamentous hemagglutinin N-terminal domain-containing protein</fullName>
    </submittedName>
</protein>
<proteinExistence type="predicted"/>
<dbReference type="Gene3D" id="2.160.20.10">
    <property type="entry name" value="Single-stranded right-handed beta-helix, Pectin lyase-like"/>
    <property type="match status" value="1"/>
</dbReference>
<evidence type="ECO:0000313" key="3">
    <source>
        <dbReference type="EMBL" id="MEK0186882.1"/>
    </source>
</evidence>